<organism evidence="1 2">
    <name type="scientific">Cladophialophora bantiana (strain ATCC 10958 / CBS 173.52 / CDC B-1940 / NIH 8579)</name>
    <name type="common">Xylohypha bantiana</name>
    <dbReference type="NCBI Taxonomy" id="1442370"/>
    <lineage>
        <taxon>Eukaryota</taxon>
        <taxon>Fungi</taxon>
        <taxon>Dikarya</taxon>
        <taxon>Ascomycota</taxon>
        <taxon>Pezizomycotina</taxon>
        <taxon>Eurotiomycetes</taxon>
        <taxon>Chaetothyriomycetidae</taxon>
        <taxon>Chaetothyriales</taxon>
        <taxon>Herpotrichiellaceae</taxon>
        <taxon>Cladophialophora</taxon>
    </lineage>
</organism>
<protein>
    <recommendedName>
        <fullName evidence="3">SnoaL-like domain-containing protein</fullName>
    </recommendedName>
</protein>
<keyword evidence="2" id="KW-1185">Reference proteome</keyword>
<dbReference type="EMBL" id="KN846992">
    <property type="protein sequence ID" value="KIW90895.1"/>
    <property type="molecule type" value="Genomic_DNA"/>
</dbReference>
<proteinExistence type="predicted"/>
<evidence type="ECO:0000313" key="1">
    <source>
        <dbReference type="EMBL" id="KIW90895.1"/>
    </source>
</evidence>
<dbReference type="GeneID" id="27701606"/>
<dbReference type="SUPFAM" id="SSF54427">
    <property type="entry name" value="NTF2-like"/>
    <property type="match status" value="1"/>
</dbReference>
<dbReference type="Proteomes" id="UP000053789">
    <property type="component" value="Unassembled WGS sequence"/>
</dbReference>
<evidence type="ECO:0008006" key="3">
    <source>
        <dbReference type="Google" id="ProtNLM"/>
    </source>
</evidence>
<accession>A0A0D2HJF8</accession>
<dbReference type="OrthoDB" id="3468019at2759"/>
<dbReference type="InterPro" id="IPR032710">
    <property type="entry name" value="NTF2-like_dom_sf"/>
</dbReference>
<reference evidence="1" key="1">
    <citation type="submission" date="2015-01" db="EMBL/GenBank/DDBJ databases">
        <title>The Genome Sequence of Cladophialophora bantiana CBS 173.52.</title>
        <authorList>
            <consortium name="The Broad Institute Genomics Platform"/>
            <person name="Cuomo C."/>
            <person name="de Hoog S."/>
            <person name="Gorbushina A."/>
            <person name="Stielow B."/>
            <person name="Teixiera M."/>
            <person name="Abouelleil A."/>
            <person name="Chapman S.B."/>
            <person name="Priest M."/>
            <person name="Young S.K."/>
            <person name="Wortman J."/>
            <person name="Nusbaum C."/>
            <person name="Birren B."/>
        </authorList>
    </citation>
    <scope>NUCLEOTIDE SEQUENCE [LARGE SCALE GENOMIC DNA]</scope>
    <source>
        <strain evidence="1">CBS 173.52</strain>
    </source>
</reference>
<evidence type="ECO:0000313" key="2">
    <source>
        <dbReference type="Proteomes" id="UP000053789"/>
    </source>
</evidence>
<sequence length="148" mass="16319">MSLANTIWSSDIPVPTALRDWLEQLFTTVDSKSSDSGELLAALYTPNATVFGLHGNAEGSEAIKQSRKTAWDTISSRKHEVLQVYPGQKDYSDLMLIGRLTAGLKNEVVTEFIAQIHFQGDTSKDPKGTLYKVWGCTLDKSNADLNKL</sequence>
<gene>
    <name evidence="1" type="ORF">Z519_08678</name>
</gene>
<name>A0A0D2HJF8_CLAB1</name>
<dbReference type="RefSeq" id="XP_016617564.1">
    <property type="nucleotide sequence ID" value="XM_016766406.1"/>
</dbReference>
<dbReference type="HOGENOM" id="CLU_107714_1_0_1"/>
<dbReference type="AlphaFoldDB" id="A0A0D2HJF8"/>